<comment type="caution">
    <text evidence="2">Lacks conserved residue(s) required for the propagation of feature annotation.</text>
</comment>
<feature type="compositionally biased region" description="Basic and acidic residues" evidence="3">
    <location>
        <begin position="49"/>
        <end position="64"/>
    </location>
</feature>
<dbReference type="InterPro" id="IPR036861">
    <property type="entry name" value="Endochitinase-like_sf"/>
</dbReference>
<feature type="chain" id="PRO_5018320993" description="Chitin-binding type-1 domain-containing protein" evidence="4">
    <location>
        <begin position="19"/>
        <end position="173"/>
    </location>
</feature>
<evidence type="ECO:0000259" key="5">
    <source>
        <dbReference type="PROSITE" id="PS50941"/>
    </source>
</evidence>
<gene>
    <name evidence="6" type="ORF">L873DRAFT_1795034</name>
</gene>
<dbReference type="Proteomes" id="UP000276215">
    <property type="component" value="Unassembled WGS sequence"/>
</dbReference>
<keyword evidence="1 2" id="KW-0147">Chitin-binding</keyword>
<proteinExistence type="predicted"/>
<evidence type="ECO:0000256" key="3">
    <source>
        <dbReference type="SAM" id="MobiDB-lite"/>
    </source>
</evidence>
<dbReference type="Gene3D" id="3.30.60.10">
    <property type="entry name" value="Endochitinase-like"/>
    <property type="match status" value="1"/>
</dbReference>
<dbReference type="AlphaFoldDB" id="A0A3N4J3Z6"/>
<dbReference type="GO" id="GO:0008061">
    <property type="term" value="F:chitin binding"/>
    <property type="evidence" value="ECO:0007669"/>
    <property type="project" value="UniProtKB-UniRule"/>
</dbReference>
<keyword evidence="7" id="KW-1185">Reference proteome</keyword>
<evidence type="ECO:0000313" key="6">
    <source>
        <dbReference type="EMBL" id="RPA91170.1"/>
    </source>
</evidence>
<evidence type="ECO:0000313" key="7">
    <source>
        <dbReference type="Proteomes" id="UP000276215"/>
    </source>
</evidence>
<organism evidence="6 7">
    <name type="scientific">Choiromyces venosus 120613-1</name>
    <dbReference type="NCBI Taxonomy" id="1336337"/>
    <lineage>
        <taxon>Eukaryota</taxon>
        <taxon>Fungi</taxon>
        <taxon>Dikarya</taxon>
        <taxon>Ascomycota</taxon>
        <taxon>Pezizomycotina</taxon>
        <taxon>Pezizomycetes</taxon>
        <taxon>Pezizales</taxon>
        <taxon>Tuberaceae</taxon>
        <taxon>Choiromyces</taxon>
    </lineage>
</organism>
<evidence type="ECO:0000256" key="2">
    <source>
        <dbReference type="PROSITE-ProRule" id="PRU00261"/>
    </source>
</evidence>
<protein>
    <recommendedName>
        <fullName evidence="5">Chitin-binding type-1 domain-containing protein</fullName>
    </recommendedName>
</protein>
<accession>A0A3N4J3Z6</accession>
<dbReference type="EMBL" id="ML120503">
    <property type="protein sequence ID" value="RPA91170.1"/>
    <property type="molecule type" value="Genomic_DNA"/>
</dbReference>
<dbReference type="PROSITE" id="PS50941">
    <property type="entry name" value="CHIT_BIND_I_2"/>
    <property type="match status" value="1"/>
</dbReference>
<feature type="domain" description="Chitin-binding type-1" evidence="5">
    <location>
        <begin position="78"/>
        <end position="128"/>
    </location>
</feature>
<feature type="signal peptide" evidence="4">
    <location>
        <begin position="1"/>
        <end position="18"/>
    </location>
</feature>
<reference evidence="6 7" key="1">
    <citation type="journal article" date="2018" name="Nat. Ecol. Evol.">
        <title>Pezizomycetes genomes reveal the molecular basis of ectomycorrhizal truffle lifestyle.</title>
        <authorList>
            <person name="Murat C."/>
            <person name="Payen T."/>
            <person name="Noel B."/>
            <person name="Kuo A."/>
            <person name="Morin E."/>
            <person name="Chen J."/>
            <person name="Kohler A."/>
            <person name="Krizsan K."/>
            <person name="Balestrini R."/>
            <person name="Da Silva C."/>
            <person name="Montanini B."/>
            <person name="Hainaut M."/>
            <person name="Levati E."/>
            <person name="Barry K.W."/>
            <person name="Belfiori B."/>
            <person name="Cichocki N."/>
            <person name="Clum A."/>
            <person name="Dockter R.B."/>
            <person name="Fauchery L."/>
            <person name="Guy J."/>
            <person name="Iotti M."/>
            <person name="Le Tacon F."/>
            <person name="Lindquist E.A."/>
            <person name="Lipzen A."/>
            <person name="Malagnac F."/>
            <person name="Mello A."/>
            <person name="Molinier V."/>
            <person name="Miyauchi S."/>
            <person name="Poulain J."/>
            <person name="Riccioni C."/>
            <person name="Rubini A."/>
            <person name="Sitrit Y."/>
            <person name="Splivallo R."/>
            <person name="Traeger S."/>
            <person name="Wang M."/>
            <person name="Zifcakova L."/>
            <person name="Wipf D."/>
            <person name="Zambonelli A."/>
            <person name="Paolocci F."/>
            <person name="Nowrousian M."/>
            <person name="Ottonello S."/>
            <person name="Baldrian P."/>
            <person name="Spatafora J.W."/>
            <person name="Henrissat B."/>
            <person name="Nagy L.G."/>
            <person name="Aury J.M."/>
            <person name="Wincker P."/>
            <person name="Grigoriev I.V."/>
            <person name="Bonfante P."/>
            <person name="Martin F.M."/>
        </authorList>
    </citation>
    <scope>NUCLEOTIDE SEQUENCE [LARGE SCALE GENOMIC DNA]</scope>
    <source>
        <strain evidence="6 7">120613-1</strain>
    </source>
</reference>
<keyword evidence="4" id="KW-0732">Signal</keyword>
<name>A0A3N4J3Z6_9PEZI</name>
<sequence>MKSLYLSLALFMALLVAANPVPNPTADPNPDPVAVQFYGASLTGIPLKRRDEAPVQARDEEPKRLVKRTQSPISGPDANKCGTNTVNGVSFTCMTGNAGLCCSGVGWCGSSSWYCGGACQVGYGSCVTPYLQLTYDADAGDSIWDVVSDNVFDAAVGDGLLYYGATPSGGWPA</sequence>
<feature type="region of interest" description="Disordered" evidence="3">
    <location>
        <begin position="49"/>
        <end position="72"/>
    </location>
</feature>
<evidence type="ECO:0000256" key="1">
    <source>
        <dbReference type="ARBA" id="ARBA00022669"/>
    </source>
</evidence>
<dbReference type="InterPro" id="IPR001002">
    <property type="entry name" value="Chitin-bd_1"/>
</dbReference>
<dbReference type="SUPFAM" id="SSF57016">
    <property type="entry name" value="Plant lectins/antimicrobial peptides"/>
    <property type="match status" value="1"/>
</dbReference>
<feature type="disulfide bond" evidence="2">
    <location>
        <begin position="101"/>
        <end position="115"/>
    </location>
</feature>
<dbReference type="OrthoDB" id="5985073at2759"/>
<evidence type="ECO:0000256" key="4">
    <source>
        <dbReference type="SAM" id="SignalP"/>
    </source>
</evidence>
<keyword evidence="2" id="KW-1015">Disulfide bond</keyword>